<keyword evidence="6 7" id="KW-0472">Membrane</keyword>
<feature type="region of interest" description="Disordered" evidence="8">
    <location>
        <begin position="237"/>
        <end position="262"/>
    </location>
</feature>
<dbReference type="Pfam" id="PF04511">
    <property type="entry name" value="DER1"/>
    <property type="match status" value="1"/>
</dbReference>
<protein>
    <recommendedName>
        <fullName evidence="7">Derlin</fullName>
    </recommendedName>
</protein>
<keyword evidence="4 7" id="KW-0256">Endoplasmic reticulum</keyword>
<accession>A0A9P5TFH5</accession>
<evidence type="ECO:0000256" key="3">
    <source>
        <dbReference type="ARBA" id="ARBA00022692"/>
    </source>
</evidence>
<dbReference type="GO" id="GO:0006950">
    <property type="term" value="P:response to stress"/>
    <property type="evidence" value="ECO:0007669"/>
    <property type="project" value="UniProtKB-ARBA"/>
</dbReference>
<evidence type="ECO:0000256" key="7">
    <source>
        <dbReference type="RuleBase" id="RU363059"/>
    </source>
</evidence>
<reference evidence="9" key="1">
    <citation type="submission" date="2020-11" db="EMBL/GenBank/DDBJ databases">
        <authorList>
            <consortium name="DOE Joint Genome Institute"/>
            <person name="Ahrendt S."/>
            <person name="Riley R."/>
            <person name="Andreopoulos W."/>
            <person name="LaButti K."/>
            <person name="Pangilinan J."/>
            <person name="Ruiz-duenas F.J."/>
            <person name="Barrasa J.M."/>
            <person name="Sanchez-Garcia M."/>
            <person name="Camarero S."/>
            <person name="Miyauchi S."/>
            <person name="Serrano A."/>
            <person name="Linde D."/>
            <person name="Babiker R."/>
            <person name="Drula E."/>
            <person name="Ayuso-Fernandez I."/>
            <person name="Pacheco R."/>
            <person name="Padilla G."/>
            <person name="Ferreira P."/>
            <person name="Barriuso J."/>
            <person name="Kellner H."/>
            <person name="Castanera R."/>
            <person name="Alfaro M."/>
            <person name="Ramirez L."/>
            <person name="Pisabarro A.G."/>
            <person name="Kuo A."/>
            <person name="Tritt A."/>
            <person name="Lipzen A."/>
            <person name="He G."/>
            <person name="Yan M."/>
            <person name="Ng V."/>
            <person name="Cullen D."/>
            <person name="Martin F."/>
            <person name="Rosso M.-N."/>
            <person name="Henrissat B."/>
            <person name="Hibbett D."/>
            <person name="Martinez A.T."/>
            <person name="Grigoriev I.V."/>
        </authorList>
    </citation>
    <scope>NUCLEOTIDE SEQUENCE</scope>
    <source>
        <strain evidence="9">AH 44721</strain>
    </source>
</reference>
<sequence>MDQLIAEIKKIPPVTRFVCGSSLGVTLSVLMGAVAPYSVLFVKDYVFKKFQVWRLYTSFFLGGGGINYIFEFVMLFRAMNDLESRSYSGRSADLAWQLIWACVGIIGATWPLRCFVFTKPLLACLIYLYSSLAPPGAMTSIMGLVTLPIKYYPYVMIGLDLLMAGPQVAAQSVAGAVVGHAWWWSVWGGELGSQGLLGAYSRAPQWMRNLVGETNAPPPPAAGGTAAGLARAGIHVQAPRQAPQPATTSGYNWGSGRRLGSD</sequence>
<evidence type="ECO:0000256" key="8">
    <source>
        <dbReference type="SAM" id="MobiDB-lite"/>
    </source>
</evidence>
<comment type="function">
    <text evidence="7">May be involved in the degradation of misfolded endoplasmic reticulum (ER) luminal proteins.</text>
</comment>
<proteinExistence type="inferred from homology"/>
<feature type="transmembrane region" description="Helical" evidence="7">
    <location>
        <begin position="94"/>
        <end position="112"/>
    </location>
</feature>
<evidence type="ECO:0000256" key="1">
    <source>
        <dbReference type="ARBA" id="ARBA00004477"/>
    </source>
</evidence>
<keyword evidence="10" id="KW-1185">Reference proteome</keyword>
<feature type="transmembrane region" description="Helical" evidence="7">
    <location>
        <begin position="53"/>
        <end position="74"/>
    </location>
</feature>
<evidence type="ECO:0000256" key="2">
    <source>
        <dbReference type="ARBA" id="ARBA00008917"/>
    </source>
</evidence>
<dbReference type="EMBL" id="JADNYJ010000319">
    <property type="protein sequence ID" value="KAF8871167.1"/>
    <property type="molecule type" value="Genomic_DNA"/>
</dbReference>
<evidence type="ECO:0000313" key="9">
    <source>
        <dbReference type="EMBL" id="KAF8871167.1"/>
    </source>
</evidence>
<dbReference type="GO" id="GO:0005789">
    <property type="term" value="C:endoplasmic reticulum membrane"/>
    <property type="evidence" value="ECO:0007669"/>
    <property type="project" value="UniProtKB-SubCell"/>
</dbReference>
<keyword evidence="5 7" id="KW-1133">Transmembrane helix</keyword>
<dbReference type="Proteomes" id="UP000724874">
    <property type="component" value="Unassembled WGS sequence"/>
</dbReference>
<dbReference type="PANTHER" id="PTHR11009">
    <property type="entry name" value="DER1-LIKE PROTEIN, DERLIN"/>
    <property type="match status" value="1"/>
</dbReference>
<feature type="transmembrane region" description="Helical" evidence="7">
    <location>
        <begin position="124"/>
        <end position="149"/>
    </location>
</feature>
<dbReference type="InterPro" id="IPR035952">
    <property type="entry name" value="Rhomboid-like_sf"/>
</dbReference>
<dbReference type="AlphaFoldDB" id="A0A9P5TFH5"/>
<dbReference type="SUPFAM" id="SSF144091">
    <property type="entry name" value="Rhomboid-like"/>
    <property type="match status" value="1"/>
</dbReference>
<evidence type="ECO:0000256" key="4">
    <source>
        <dbReference type="ARBA" id="ARBA00022824"/>
    </source>
</evidence>
<feature type="transmembrane region" description="Helical" evidence="7">
    <location>
        <begin position="20"/>
        <end position="41"/>
    </location>
</feature>
<dbReference type="OrthoDB" id="1716531at2759"/>
<name>A0A9P5TFH5_GYMJU</name>
<evidence type="ECO:0000256" key="5">
    <source>
        <dbReference type="ARBA" id="ARBA00022989"/>
    </source>
</evidence>
<evidence type="ECO:0000313" key="10">
    <source>
        <dbReference type="Proteomes" id="UP000724874"/>
    </source>
</evidence>
<organism evidence="9 10">
    <name type="scientific">Gymnopilus junonius</name>
    <name type="common">Spectacular rustgill mushroom</name>
    <name type="synonym">Gymnopilus spectabilis subsp. junonius</name>
    <dbReference type="NCBI Taxonomy" id="109634"/>
    <lineage>
        <taxon>Eukaryota</taxon>
        <taxon>Fungi</taxon>
        <taxon>Dikarya</taxon>
        <taxon>Basidiomycota</taxon>
        <taxon>Agaricomycotina</taxon>
        <taxon>Agaricomycetes</taxon>
        <taxon>Agaricomycetidae</taxon>
        <taxon>Agaricales</taxon>
        <taxon>Agaricineae</taxon>
        <taxon>Hymenogastraceae</taxon>
        <taxon>Gymnopilus</taxon>
    </lineage>
</organism>
<evidence type="ECO:0000256" key="6">
    <source>
        <dbReference type="ARBA" id="ARBA00023136"/>
    </source>
</evidence>
<comment type="caution">
    <text evidence="9">The sequence shown here is derived from an EMBL/GenBank/DDBJ whole genome shotgun (WGS) entry which is preliminary data.</text>
</comment>
<comment type="subcellular location">
    <subcellularLocation>
        <location evidence="1 7">Endoplasmic reticulum membrane</location>
        <topology evidence="1 7">Multi-pass membrane protein</topology>
    </subcellularLocation>
</comment>
<comment type="similarity">
    <text evidence="2 7">Belongs to the derlin family.</text>
</comment>
<dbReference type="InterPro" id="IPR007599">
    <property type="entry name" value="DER1"/>
</dbReference>
<gene>
    <name evidence="9" type="ORF">CPB84DRAFT_1855164</name>
</gene>
<keyword evidence="3 7" id="KW-0812">Transmembrane</keyword>